<dbReference type="PANTHER" id="PTHR42916:SF1">
    <property type="entry name" value="PROTEIN PHYLLO, CHLOROPLASTIC"/>
    <property type="match status" value="1"/>
</dbReference>
<keyword evidence="6" id="KW-1185">Reference proteome</keyword>
<organism evidence="5 6">
    <name type="scientific">Vibrio penaeicida</name>
    <dbReference type="NCBI Taxonomy" id="104609"/>
    <lineage>
        <taxon>Bacteria</taxon>
        <taxon>Pseudomonadati</taxon>
        <taxon>Pseudomonadota</taxon>
        <taxon>Gammaproteobacteria</taxon>
        <taxon>Vibrionales</taxon>
        <taxon>Vibrionaceae</taxon>
        <taxon>Vibrio</taxon>
    </lineage>
</organism>
<dbReference type="RefSeq" id="WP_126608298.1">
    <property type="nucleotide sequence ID" value="NZ_AP025144.1"/>
</dbReference>
<gene>
    <name evidence="3 5" type="primary">menH</name>
    <name evidence="5" type="ORF">GCM10007932_11680</name>
</gene>
<dbReference type="EMBL" id="BSNX01000008">
    <property type="protein sequence ID" value="GLQ71808.1"/>
    <property type="molecule type" value="Genomic_DNA"/>
</dbReference>
<protein>
    <recommendedName>
        <fullName evidence="3">Putative 2-succinyl-6-hydroxy-2,4-cyclohexadiene-1-carboxylate synthase</fullName>
        <shortName evidence="3">SHCHC synthase</shortName>
        <ecNumber evidence="3">4.2.99.20</ecNumber>
    </recommendedName>
</protein>
<dbReference type="Pfam" id="PF12697">
    <property type="entry name" value="Abhydrolase_6"/>
    <property type="match status" value="1"/>
</dbReference>
<evidence type="ECO:0000313" key="5">
    <source>
        <dbReference type="EMBL" id="GLQ71808.1"/>
    </source>
</evidence>
<dbReference type="HAMAP" id="MF_01660">
    <property type="entry name" value="MenH"/>
    <property type="match status" value="1"/>
</dbReference>
<dbReference type="InterPro" id="IPR022485">
    <property type="entry name" value="SHCHC_synthase_MenH"/>
</dbReference>
<comment type="caution">
    <text evidence="5">The sequence shown here is derived from an EMBL/GenBank/DDBJ whole genome shotgun (WGS) entry which is preliminary data.</text>
</comment>
<comment type="catalytic activity">
    <reaction evidence="3">
        <text>5-enolpyruvoyl-6-hydroxy-2-succinyl-cyclohex-3-ene-1-carboxylate = (1R,6R)-6-hydroxy-2-succinyl-cyclohexa-2,4-diene-1-carboxylate + pyruvate</text>
        <dbReference type="Rhea" id="RHEA:25597"/>
        <dbReference type="ChEBI" id="CHEBI:15361"/>
        <dbReference type="ChEBI" id="CHEBI:58689"/>
        <dbReference type="ChEBI" id="CHEBI:58818"/>
        <dbReference type="EC" id="4.2.99.20"/>
    </reaction>
</comment>
<keyword evidence="1 3" id="KW-0474">Menaquinone biosynthesis</keyword>
<evidence type="ECO:0000256" key="2">
    <source>
        <dbReference type="ARBA" id="ARBA00023239"/>
    </source>
</evidence>
<keyword evidence="2 3" id="KW-0456">Lyase</keyword>
<dbReference type="GO" id="GO:0009234">
    <property type="term" value="P:menaquinone biosynthetic process"/>
    <property type="evidence" value="ECO:0007669"/>
    <property type="project" value="UniProtKB-UniRule"/>
</dbReference>
<name>A0AAV5NN49_9VIBR</name>
<evidence type="ECO:0000313" key="6">
    <source>
        <dbReference type="Proteomes" id="UP001156690"/>
    </source>
</evidence>
<comment type="subunit">
    <text evidence="3">Monomer.</text>
</comment>
<comment type="similarity">
    <text evidence="3">Belongs to the AB hydrolase superfamily. MenH family.</text>
</comment>
<dbReference type="SUPFAM" id="SSF53474">
    <property type="entry name" value="alpha/beta-Hydrolases"/>
    <property type="match status" value="1"/>
</dbReference>
<proteinExistence type="inferred from homology"/>
<comment type="pathway">
    <text evidence="3">Quinol/quinone metabolism; 1,4-dihydroxy-2-naphthoate biosynthesis; 1,4-dihydroxy-2-naphthoate from chorismate: step 3/7.</text>
</comment>
<dbReference type="InterPro" id="IPR029058">
    <property type="entry name" value="AB_hydrolase_fold"/>
</dbReference>
<dbReference type="AlphaFoldDB" id="A0AAV5NN49"/>
<dbReference type="InterPro" id="IPR000073">
    <property type="entry name" value="AB_hydrolase_1"/>
</dbReference>
<dbReference type="NCBIfam" id="NF008340">
    <property type="entry name" value="PRK11126.1"/>
    <property type="match status" value="1"/>
</dbReference>
<dbReference type="GO" id="GO:0070205">
    <property type="term" value="F:2-succinyl-6-hydroxy-2,4-cyclohexadiene-1-carboxylate synthase activity"/>
    <property type="evidence" value="ECO:0007669"/>
    <property type="project" value="UniProtKB-UniRule"/>
</dbReference>
<evidence type="ECO:0000256" key="1">
    <source>
        <dbReference type="ARBA" id="ARBA00022428"/>
    </source>
</evidence>
<accession>A0AAV5NN49</accession>
<dbReference type="EC" id="4.2.99.20" evidence="3"/>
<dbReference type="PANTHER" id="PTHR42916">
    <property type="entry name" value="2-SUCCINYL-5-ENOLPYRUVYL-6-HYDROXY-3-CYCLOHEXENE-1-CARBOXYLATE SYNTHASE"/>
    <property type="match status" value="1"/>
</dbReference>
<reference evidence="6" key="1">
    <citation type="journal article" date="2019" name="Int. J. Syst. Evol. Microbiol.">
        <title>The Global Catalogue of Microorganisms (GCM) 10K type strain sequencing project: providing services to taxonomists for standard genome sequencing and annotation.</title>
        <authorList>
            <consortium name="The Broad Institute Genomics Platform"/>
            <consortium name="The Broad Institute Genome Sequencing Center for Infectious Disease"/>
            <person name="Wu L."/>
            <person name="Ma J."/>
        </authorList>
    </citation>
    <scope>NUCLEOTIDE SEQUENCE [LARGE SCALE GENOMIC DNA]</scope>
    <source>
        <strain evidence="6">NBRC 15640</strain>
    </source>
</reference>
<sequence length="264" mass="29781">MYLGSQWLAYHETHVNQPVAVFLHGFLGSAFDWQTTSKYLNEFNCLGIDLAGHGRSAAVTAANLSEACEQVNRTLKRRLSQNTPVILVGYSLGARIAMSGLANGHWDRANIVKVVLEGGHFGLQSELEKDARWKNDLKWAKRFANEDIEQVLQSWYQQPVFNSLNHEQRQSVINQRRNNNTVGVSRMLCATSLAKQPYLLDEILRHDCIQYVCGDKDEKYKTLAESSGLTFSLVKNAGHNVHQEQPAAFAQIINQCVTEYKLQS</sequence>
<comment type="pathway">
    <text evidence="3">Quinol/quinone metabolism; menaquinone biosynthesis.</text>
</comment>
<evidence type="ECO:0000256" key="3">
    <source>
        <dbReference type="HAMAP-Rule" id="MF_01660"/>
    </source>
</evidence>
<evidence type="ECO:0000259" key="4">
    <source>
        <dbReference type="Pfam" id="PF12697"/>
    </source>
</evidence>
<feature type="domain" description="AB hydrolase-1" evidence="4">
    <location>
        <begin position="21"/>
        <end position="251"/>
    </location>
</feature>
<dbReference type="Proteomes" id="UP001156690">
    <property type="component" value="Unassembled WGS sequence"/>
</dbReference>
<comment type="function">
    <text evidence="3">Catalyzes a proton abstraction reaction that results in 2,5-elimination of pyruvate from 2-succinyl-5-enolpyruvyl-6-hydroxy-3-cyclohexene-1-carboxylate (SEPHCHC) and the formation of 2-succinyl-6-hydroxy-2,4-cyclohexadiene-1-carboxylate (SHCHC).</text>
</comment>
<dbReference type="NCBIfam" id="TIGR03695">
    <property type="entry name" value="menH_SHCHC"/>
    <property type="match status" value="1"/>
</dbReference>
<dbReference type="Gene3D" id="3.40.50.1820">
    <property type="entry name" value="alpha/beta hydrolase"/>
    <property type="match status" value="1"/>
</dbReference>